<dbReference type="HOGENOM" id="CLU_357228_0_0_1"/>
<feature type="compositionally biased region" description="Basic and acidic residues" evidence="2">
    <location>
        <begin position="209"/>
        <end position="240"/>
    </location>
</feature>
<feature type="region of interest" description="Disordered" evidence="2">
    <location>
        <begin position="393"/>
        <end position="413"/>
    </location>
</feature>
<dbReference type="Proteomes" id="UP000008062">
    <property type="component" value="Chromosome 11"/>
</dbReference>
<organism evidence="3 4">
    <name type="scientific">Zymoseptoria tritici (strain CBS 115943 / IPO323)</name>
    <name type="common">Speckled leaf blotch fungus</name>
    <name type="synonym">Septoria tritici</name>
    <dbReference type="NCBI Taxonomy" id="336722"/>
    <lineage>
        <taxon>Eukaryota</taxon>
        <taxon>Fungi</taxon>
        <taxon>Dikarya</taxon>
        <taxon>Ascomycota</taxon>
        <taxon>Pezizomycotina</taxon>
        <taxon>Dothideomycetes</taxon>
        <taxon>Dothideomycetidae</taxon>
        <taxon>Mycosphaerellales</taxon>
        <taxon>Mycosphaerellaceae</taxon>
        <taxon>Zymoseptoria</taxon>
    </lineage>
</organism>
<sequence>MQTLSEAAGEVPTCIVIDDNDKDVEQGTTPSLRTSSDQHKLPKVHRPLSTIIRKAEFVIDGDIWTDHLSHQKKNSLKHMPYAACGPSSQRKRDEVINDINFITGETSKRAWFTCIPLRFRPAKVPEDAKDCSTALLQDILFCLERTNDRRKLAEQTAKLAAARRPSSKHESPVTTQSVPPPAKMHEAHSQRLSTLKQSDTRGSSSVNAERVEQPEHSEQPDSRKRKHEDDDISASKKLDTGLRVPARIQTSEDAAIQRKKNEAGLAIMRLEAKVKSLARTGGSSEEHKESKAELTVLKLDFALKYGMNDHFKSNQLDDRSYANRTSSRHPKSRDIYSRPTSSSILSARRDTHKDDGPEPAVGYKFDPVMYEQVWKDHMKQRPTPRQRYNHSAFEELSDNSKHQRRRQKEAIDKLTGRDCTLSYSNHIPRAYRPVDLPRYAEDCSGDLLKVIAFCLRNTKKIRKKGEKVSKSGNSAAEREHMPAKKTSSKQEILSLTRLVPAPMKEQDAPSKSQNSVKSSRRLDSPENAVTSPPTIDTENRKRKLMVFKWGTSTSSDARPQDPVVRNRDAVDERKKEEAGLAIMSLEAELKRLAKTSRASEEYQEKQEALVASKLRFGHRHGMNTRAGHFLPFTPNICKPPLESKVHHGIELSHLRLEGLQATTAELRNDYPVPPQKRLNRSPSIWNNRHRHYSRQDSKVNRHECFNNLSLRSQDERLTVFNEIEQVVGREVQWIRDLGRAPGIAVHPLDLSLPYLTALAKLYKEVSGDEVKAFHFQRLAAARNAG</sequence>
<dbReference type="KEGG" id="ztr:MYCGRDRAFT_96758"/>
<evidence type="ECO:0000313" key="3">
    <source>
        <dbReference type="EMBL" id="EGP83403.1"/>
    </source>
</evidence>
<evidence type="ECO:0000256" key="2">
    <source>
        <dbReference type="SAM" id="MobiDB-lite"/>
    </source>
</evidence>
<dbReference type="RefSeq" id="XP_003848427.1">
    <property type="nucleotide sequence ID" value="XM_003848379.1"/>
</dbReference>
<dbReference type="AlphaFoldDB" id="F9XM08"/>
<feature type="compositionally biased region" description="Basic and acidic residues" evidence="2">
    <location>
        <begin position="312"/>
        <end position="321"/>
    </location>
</feature>
<dbReference type="InParanoid" id="F9XM08"/>
<feature type="compositionally biased region" description="Polar residues" evidence="2">
    <location>
        <begin position="190"/>
        <end position="207"/>
    </location>
</feature>
<feature type="region of interest" description="Disordered" evidence="2">
    <location>
        <begin position="154"/>
        <end position="246"/>
    </location>
</feature>
<feature type="coiled-coil region" evidence="1">
    <location>
        <begin position="575"/>
        <end position="605"/>
    </location>
</feature>
<keyword evidence="4" id="KW-1185">Reference proteome</keyword>
<feature type="region of interest" description="Disordered" evidence="2">
    <location>
        <begin position="20"/>
        <end position="40"/>
    </location>
</feature>
<accession>F9XM08</accession>
<feature type="compositionally biased region" description="Polar residues" evidence="2">
    <location>
        <begin position="26"/>
        <end position="35"/>
    </location>
</feature>
<evidence type="ECO:0000313" key="4">
    <source>
        <dbReference type="Proteomes" id="UP000008062"/>
    </source>
</evidence>
<gene>
    <name evidence="3" type="ORF">MYCGRDRAFT_96758</name>
</gene>
<dbReference type="GeneID" id="13396179"/>
<feature type="compositionally biased region" description="Polar residues" evidence="2">
    <location>
        <begin position="527"/>
        <end position="536"/>
    </location>
</feature>
<keyword evidence="1" id="KW-0175">Coiled coil</keyword>
<reference evidence="3 4" key="1">
    <citation type="journal article" date="2011" name="PLoS Genet.">
        <title>Finished genome of the fungal wheat pathogen Mycosphaerella graminicola reveals dispensome structure, chromosome plasticity, and stealth pathogenesis.</title>
        <authorList>
            <person name="Goodwin S.B."/>
            <person name="Ben M'barek S."/>
            <person name="Dhillon B."/>
            <person name="Wittenberg A.H.J."/>
            <person name="Crane C.F."/>
            <person name="Hane J.K."/>
            <person name="Foster A.J."/>
            <person name="Van der Lee T.A.J."/>
            <person name="Grimwood J."/>
            <person name="Aerts A."/>
            <person name="Antoniw J."/>
            <person name="Bailey A."/>
            <person name="Bluhm B."/>
            <person name="Bowler J."/>
            <person name="Bristow J."/>
            <person name="van der Burgt A."/>
            <person name="Canto-Canche B."/>
            <person name="Churchill A.C.L."/>
            <person name="Conde-Ferraez L."/>
            <person name="Cools H.J."/>
            <person name="Coutinho P.M."/>
            <person name="Csukai M."/>
            <person name="Dehal P."/>
            <person name="De Wit P."/>
            <person name="Donzelli B."/>
            <person name="van de Geest H.C."/>
            <person name="van Ham R.C.H.J."/>
            <person name="Hammond-Kosack K.E."/>
            <person name="Henrissat B."/>
            <person name="Kilian A."/>
            <person name="Kobayashi A.K."/>
            <person name="Koopmann E."/>
            <person name="Kourmpetis Y."/>
            <person name="Kuzniar A."/>
            <person name="Lindquist E."/>
            <person name="Lombard V."/>
            <person name="Maliepaard C."/>
            <person name="Martins N."/>
            <person name="Mehrabi R."/>
            <person name="Nap J.P.H."/>
            <person name="Ponomarenko A."/>
            <person name="Rudd J.J."/>
            <person name="Salamov A."/>
            <person name="Schmutz J."/>
            <person name="Schouten H.J."/>
            <person name="Shapiro H."/>
            <person name="Stergiopoulos I."/>
            <person name="Torriani S.F.F."/>
            <person name="Tu H."/>
            <person name="de Vries R.P."/>
            <person name="Waalwijk C."/>
            <person name="Ware S.B."/>
            <person name="Wiebenga A."/>
            <person name="Zwiers L.-H."/>
            <person name="Oliver R.P."/>
            <person name="Grigoriev I.V."/>
            <person name="Kema G.H.J."/>
        </authorList>
    </citation>
    <scope>NUCLEOTIDE SEQUENCE [LARGE SCALE GENOMIC DNA]</scope>
    <source>
        <strain evidence="4">CBS 115943 / IPO323</strain>
    </source>
</reference>
<feature type="region of interest" description="Disordered" evidence="2">
    <location>
        <begin position="462"/>
        <end position="575"/>
    </location>
</feature>
<proteinExistence type="predicted"/>
<protein>
    <submittedName>
        <fullName evidence="3">Uncharacterized protein</fullName>
    </submittedName>
</protein>
<feature type="compositionally biased region" description="Basic and acidic residues" evidence="2">
    <location>
        <begin position="564"/>
        <end position="575"/>
    </location>
</feature>
<feature type="compositionally biased region" description="Basic and acidic residues" evidence="2">
    <location>
        <begin position="347"/>
        <end position="356"/>
    </location>
</feature>
<evidence type="ECO:0000256" key="1">
    <source>
        <dbReference type="SAM" id="Coils"/>
    </source>
</evidence>
<name>F9XM08_ZYMTI</name>
<dbReference type="EMBL" id="CM001206">
    <property type="protein sequence ID" value="EGP83403.1"/>
    <property type="molecule type" value="Genomic_DNA"/>
</dbReference>
<feature type="region of interest" description="Disordered" evidence="2">
    <location>
        <begin position="312"/>
        <end position="363"/>
    </location>
</feature>